<comment type="caution">
    <text evidence="7">The sequence shown here is derived from an EMBL/GenBank/DDBJ whole genome shotgun (WGS) entry which is preliminary data.</text>
</comment>
<evidence type="ECO:0000313" key="8">
    <source>
        <dbReference type="Proteomes" id="UP000249700"/>
    </source>
</evidence>
<sequence length="414" mass="46109">MARWCRELALITLLLQCFIPLMAAASPYAAAPGYLNINEHLTRHPEQRELMAQFTEQVEAPADPLATPPARAVRIAMVYPGQQASGYWRRSSRAMARRLERLEIPFELKTYFSRPGGDLDLQEQQLADALRWDPDYLAFTLDLLPQSRMIERILAQHRTRLILQNITTPLADWQSTPPFLYVGFDHVQGTQLLADRMFELIDYRGKYLMLYFAPGYVSEMRGGTFAAAAAKYPDIEQVVAFYTDGEAEKAYRATQRALQQHPDLKMIFASATDTALGALRALREAGRLDVLINGWGGGKAELAALRQGELDLTVMRMNDDNGIAMAEASKLDLMQAPQRVPQVFSGQMMLVERSVSPEVLSYLERQAFRLSGVGDDNNDNDEGGRNGERSGERSGDSDMADGALANELAAGALE</sequence>
<dbReference type="Pfam" id="PF13407">
    <property type="entry name" value="Peripla_BP_4"/>
    <property type="match status" value="1"/>
</dbReference>
<organism evidence="7 8">
    <name type="scientific">Onishia taeanensis</name>
    <dbReference type="NCBI Taxonomy" id="284577"/>
    <lineage>
        <taxon>Bacteria</taxon>
        <taxon>Pseudomonadati</taxon>
        <taxon>Pseudomonadota</taxon>
        <taxon>Gammaproteobacteria</taxon>
        <taxon>Oceanospirillales</taxon>
        <taxon>Halomonadaceae</taxon>
        <taxon>Onishia</taxon>
    </lineage>
</organism>
<comment type="similarity">
    <text evidence="2">Belongs to the bacterial solute-binding protein 2 family.</text>
</comment>
<evidence type="ECO:0000313" key="7">
    <source>
        <dbReference type="EMBL" id="RAR63475.1"/>
    </source>
</evidence>
<dbReference type="PANTHER" id="PTHR46847:SF1">
    <property type="entry name" value="D-ALLOSE-BINDING PERIPLASMIC PROTEIN-RELATED"/>
    <property type="match status" value="1"/>
</dbReference>
<evidence type="ECO:0000256" key="2">
    <source>
        <dbReference type="ARBA" id="ARBA00007639"/>
    </source>
</evidence>
<feature type="signal peptide" evidence="5">
    <location>
        <begin position="1"/>
        <end position="23"/>
    </location>
</feature>
<feature type="domain" description="Periplasmic binding protein" evidence="6">
    <location>
        <begin position="174"/>
        <end position="327"/>
    </location>
</feature>
<evidence type="ECO:0000256" key="1">
    <source>
        <dbReference type="ARBA" id="ARBA00004196"/>
    </source>
</evidence>
<feature type="compositionally biased region" description="Basic and acidic residues" evidence="4">
    <location>
        <begin position="382"/>
        <end position="396"/>
    </location>
</feature>
<name>A0A328XYG3_9GAMM</name>
<proteinExistence type="inferred from homology"/>
<feature type="chain" id="PRO_5016396990" evidence="5">
    <location>
        <begin position="24"/>
        <end position="414"/>
    </location>
</feature>
<reference evidence="7 8" key="1">
    <citation type="submission" date="2018-06" db="EMBL/GenBank/DDBJ databases">
        <title>Comparative analysis of microorganisms from saline springs in Andes Mountain Range, Colombia.</title>
        <authorList>
            <person name="Rubin E."/>
        </authorList>
    </citation>
    <scope>NUCLEOTIDE SEQUENCE [LARGE SCALE GENOMIC DNA]</scope>
    <source>
        <strain evidence="7 8">USBA-857</strain>
    </source>
</reference>
<dbReference type="Gene3D" id="3.40.50.2300">
    <property type="match status" value="2"/>
</dbReference>
<gene>
    <name evidence="7" type="ORF">BCL93_102214</name>
</gene>
<dbReference type="Proteomes" id="UP000249700">
    <property type="component" value="Unassembled WGS sequence"/>
</dbReference>
<evidence type="ECO:0000259" key="6">
    <source>
        <dbReference type="Pfam" id="PF13407"/>
    </source>
</evidence>
<dbReference type="RefSeq" id="WP_220086226.1">
    <property type="nucleotide sequence ID" value="NZ_QLSX01000002.1"/>
</dbReference>
<dbReference type="GO" id="GO:0030246">
    <property type="term" value="F:carbohydrate binding"/>
    <property type="evidence" value="ECO:0007669"/>
    <property type="project" value="UniProtKB-ARBA"/>
</dbReference>
<dbReference type="SUPFAM" id="SSF53822">
    <property type="entry name" value="Periplasmic binding protein-like I"/>
    <property type="match status" value="1"/>
</dbReference>
<dbReference type="InterPro" id="IPR025997">
    <property type="entry name" value="SBP_2_dom"/>
</dbReference>
<evidence type="ECO:0000256" key="4">
    <source>
        <dbReference type="SAM" id="MobiDB-lite"/>
    </source>
</evidence>
<feature type="region of interest" description="Disordered" evidence="4">
    <location>
        <begin position="371"/>
        <end position="414"/>
    </location>
</feature>
<comment type="subcellular location">
    <subcellularLocation>
        <location evidence="1">Cell envelope</location>
    </subcellularLocation>
</comment>
<evidence type="ECO:0000256" key="3">
    <source>
        <dbReference type="ARBA" id="ARBA00022729"/>
    </source>
</evidence>
<dbReference type="GO" id="GO:0055085">
    <property type="term" value="P:transmembrane transport"/>
    <property type="evidence" value="ECO:0007669"/>
    <property type="project" value="UniProtKB-ARBA"/>
</dbReference>
<evidence type="ECO:0000256" key="5">
    <source>
        <dbReference type="SAM" id="SignalP"/>
    </source>
</evidence>
<dbReference type="GO" id="GO:0030313">
    <property type="term" value="C:cell envelope"/>
    <property type="evidence" value="ECO:0007669"/>
    <property type="project" value="UniProtKB-SubCell"/>
</dbReference>
<dbReference type="EMBL" id="QLSX01000002">
    <property type="protein sequence ID" value="RAR63475.1"/>
    <property type="molecule type" value="Genomic_DNA"/>
</dbReference>
<feature type="compositionally biased region" description="Low complexity" evidence="4">
    <location>
        <begin position="400"/>
        <end position="414"/>
    </location>
</feature>
<dbReference type="AlphaFoldDB" id="A0A328XYG3"/>
<protein>
    <submittedName>
        <fullName evidence="7">Monosaccharide ABC transporter substrate-binding protein (CUT2 family)</fullName>
    </submittedName>
</protein>
<dbReference type="InterPro" id="IPR028082">
    <property type="entry name" value="Peripla_BP_I"/>
</dbReference>
<dbReference type="PANTHER" id="PTHR46847">
    <property type="entry name" value="D-ALLOSE-BINDING PERIPLASMIC PROTEIN-RELATED"/>
    <property type="match status" value="1"/>
</dbReference>
<keyword evidence="3 5" id="KW-0732">Signal</keyword>
<accession>A0A328XYG3</accession>